<sequence>MKVAVLSDIHDHIWNLEKAKKIIKKEGSGAVIFCGDMCAPFTTSLLSETGLPTYTVWGNVDEDHWAMVQKGGENLIAVPLTQEFHEVELNERKIAFCHYPMLGKLLAETRYYDAVFHGHTHMQYHKMVGNTLVANPGAVCGIVKGREGLASFMIYDTDNNTVQLFKLGNG</sequence>
<dbReference type="Gene3D" id="3.60.21.10">
    <property type="match status" value="1"/>
</dbReference>
<keyword evidence="2" id="KW-0479">Metal-binding</keyword>
<dbReference type="STRING" id="1802519.A2961_03215"/>
<dbReference type="AlphaFoldDB" id="A0A1F8BJH5"/>
<dbReference type="GO" id="GO:0046872">
    <property type="term" value="F:metal ion binding"/>
    <property type="evidence" value="ECO:0007669"/>
    <property type="project" value="UniProtKB-KW"/>
</dbReference>
<comment type="similarity">
    <text evidence="1 2">Belongs to the metallophosphoesterase superfamily. YfcE family.</text>
</comment>
<feature type="domain" description="Calcineurin-like phosphoesterase" evidence="3">
    <location>
        <begin position="1"/>
        <end position="159"/>
    </location>
</feature>
<dbReference type="Pfam" id="PF12850">
    <property type="entry name" value="Metallophos_2"/>
    <property type="match status" value="1"/>
</dbReference>
<proteinExistence type="inferred from homology"/>
<evidence type="ECO:0000313" key="4">
    <source>
        <dbReference type="EMBL" id="OGM63448.1"/>
    </source>
</evidence>
<dbReference type="GO" id="GO:0016787">
    <property type="term" value="F:hydrolase activity"/>
    <property type="evidence" value="ECO:0007669"/>
    <property type="project" value="UniProtKB-UniRule"/>
</dbReference>
<dbReference type="Proteomes" id="UP000177082">
    <property type="component" value="Unassembled WGS sequence"/>
</dbReference>
<dbReference type="InterPro" id="IPR029052">
    <property type="entry name" value="Metallo-depent_PP-like"/>
</dbReference>
<dbReference type="EC" id="3.1.4.-" evidence="2"/>
<reference evidence="4 5" key="1">
    <citation type="journal article" date="2016" name="Nat. Commun.">
        <title>Thousands of microbial genomes shed light on interconnected biogeochemical processes in an aquifer system.</title>
        <authorList>
            <person name="Anantharaman K."/>
            <person name="Brown C.T."/>
            <person name="Hug L.A."/>
            <person name="Sharon I."/>
            <person name="Castelle C.J."/>
            <person name="Probst A.J."/>
            <person name="Thomas B.C."/>
            <person name="Singh A."/>
            <person name="Wilkins M.J."/>
            <person name="Karaoz U."/>
            <person name="Brodie E.L."/>
            <person name="Williams K.H."/>
            <person name="Hubbard S.S."/>
            <person name="Banfield J.F."/>
        </authorList>
    </citation>
    <scope>NUCLEOTIDE SEQUENCE [LARGE SCALE GENOMIC DNA]</scope>
</reference>
<dbReference type="PANTHER" id="PTHR43165:SF1">
    <property type="entry name" value="PHOSPHODIESTERASE MJ0936"/>
    <property type="match status" value="1"/>
</dbReference>
<dbReference type="SUPFAM" id="SSF56300">
    <property type="entry name" value="Metallo-dependent phosphatases"/>
    <property type="match status" value="1"/>
</dbReference>
<evidence type="ECO:0000313" key="5">
    <source>
        <dbReference type="Proteomes" id="UP000177082"/>
    </source>
</evidence>
<dbReference type="PANTHER" id="PTHR43165">
    <property type="entry name" value="METALLOPHOSPHOESTERASE"/>
    <property type="match status" value="1"/>
</dbReference>
<dbReference type="EMBL" id="MGHF01000017">
    <property type="protein sequence ID" value="OGM63448.1"/>
    <property type="molecule type" value="Genomic_DNA"/>
</dbReference>
<name>A0A1F8BJH5_9BACT</name>
<evidence type="ECO:0000259" key="3">
    <source>
        <dbReference type="Pfam" id="PF12850"/>
    </source>
</evidence>
<dbReference type="InterPro" id="IPR000979">
    <property type="entry name" value="Phosphodiesterase_MJ0936/Vps29"/>
</dbReference>
<evidence type="ECO:0000256" key="1">
    <source>
        <dbReference type="ARBA" id="ARBA00008950"/>
    </source>
</evidence>
<protein>
    <recommendedName>
        <fullName evidence="2">Phosphoesterase</fullName>
        <ecNumber evidence="2">3.1.4.-</ecNumber>
    </recommendedName>
</protein>
<accession>A0A1F8BJH5</accession>
<dbReference type="InterPro" id="IPR024654">
    <property type="entry name" value="Calcineurin-like_PHP_lpxH"/>
</dbReference>
<comment type="caution">
    <text evidence="4">The sequence shown here is derived from an EMBL/GenBank/DDBJ whole genome shotgun (WGS) entry which is preliminary data.</text>
</comment>
<dbReference type="NCBIfam" id="TIGR00040">
    <property type="entry name" value="yfcE"/>
    <property type="match status" value="1"/>
</dbReference>
<dbReference type="InterPro" id="IPR053193">
    <property type="entry name" value="MetalloPDE_YfcE-like"/>
</dbReference>
<gene>
    <name evidence="4" type="ORF">A2961_03215</name>
</gene>
<evidence type="ECO:0000256" key="2">
    <source>
        <dbReference type="RuleBase" id="RU362039"/>
    </source>
</evidence>
<comment type="cofactor">
    <cofactor evidence="2">
        <name>a divalent metal cation</name>
        <dbReference type="ChEBI" id="CHEBI:60240"/>
    </cofactor>
</comment>
<organism evidence="4 5">
    <name type="scientific">Candidatus Woesebacteria bacterium RIFCSPLOWO2_01_FULL_39_21</name>
    <dbReference type="NCBI Taxonomy" id="1802519"/>
    <lineage>
        <taxon>Bacteria</taxon>
        <taxon>Candidatus Woeseibacteriota</taxon>
    </lineage>
</organism>